<dbReference type="SUPFAM" id="SSF52317">
    <property type="entry name" value="Class I glutamine amidotransferase-like"/>
    <property type="match status" value="1"/>
</dbReference>
<dbReference type="InterPro" id="IPR050325">
    <property type="entry name" value="Prot/Nucl_acid_deglycase"/>
</dbReference>
<keyword evidence="2" id="KW-0456">Lyase</keyword>
<sequence>MKKILVILTNTTRYGQTTAPTGLWLGEATEFVEEVVKAEFQVDYVSPKGGFVPLDPRSMKYVDESIMRVYESNDFQQRALIRSLAAKDVNGADYSAIYFTGGHGVMWDFPNDVNLQRLTRTIYENGGFVTAVCHGIAGLLNVKLTSGQYLISGKHVTGFTLSEELIAGKRRVVPFLNQQVAESHGAKFEKKRAYKTFAVRDGQLITGQNPFSAQAVAEKLISAIG</sequence>
<keyword evidence="5" id="KW-0315">Glutamine amidotransferase</keyword>
<evidence type="ECO:0000313" key="6">
    <source>
        <dbReference type="Proteomes" id="UP000283633"/>
    </source>
</evidence>
<keyword evidence="5" id="KW-0808">Transferase</keyword>
<dbReference type="CDD" id="cd03141">
    <property type="entry name" value="GATase1_Hsp31_like"/>
    <property type="match status" value="1"/>
</dbReference>
<dbReference type="GO" id="GO:0005737">
    <property type="term" value="C:cytoplasm"/>
    <property type="evidence" value="ECO:0007669"/>
    <property type="project" value="TreeGrafter"/>
</dbReference>
<evidence type="ECO:0000256" key="2">
    <source>
        <dbReference type="ARBA" id="ARBA00023239"/>
    </source>
</evidence>
<dbReference type="PANTHER" id="PTHR48094:SF11">
    <property type="entry name" value="GLUTATHIONE-INDEPENDENT GLYOXALASE HSP31-RELATED"/>
    <property type="match status" value="1"/>
</dbReference>
<evidence type="ECO:0000256" key="3">
    <source>
        <dbReference type="ARBA" id="ARBA00038493"/>
    </source>
</evidence>
<dbReference type="GO" id="GO:0016740">
    <property type="term" value="F:transferase activity"/>
    <property type="evidence" value="ECO:0007669"/>
    <property type="project" value="UniProtKB-KW"/>
</dbReference>
<name>A0A426D5U2_9LACO</name>
<comment type="caution">
    <text evidence="5">The sequence shown here is derived from an EMBL/GenBank/DDBJ whole genome shotgun (WGS) entry which is preliminary data.</text>
</comment>
<evidence type="ECO:0000313" key="5">
    <source>
        <dbReference type="EMBL" id="RRK10016.1"/>
    </source>
</evidence>
<gene>
    <name evidence="5" type="ORF">D1831_09670</name>
</gene>
<dbReference type="GO" id="GO:0019172">
    <property type="term" value="F:glyoxalase III activity"/>
    <property type="evidence" value="ECO:0007669"/>
    <property type="project" value="TreeGrafter"/>
</dbReference>
<feature type="domain" description="DJ-1/PfpI" evidence="4">
    <location>
        <begin position="27"/>
        <end position="222"/>
    </location>
</feature>
<proteinExistence type="inferred from homology"/>
<dbReference type="OrthoDB" id="9792284at2"/>
<dbReference type="Proteomes" id="UP000283633">
    <property type="component" value="Unassembled WGS sequence"/>
</dbReference>
<evidence type="ECO:0000256" key="1">
    <source>
        <dbReference type="ARBA" id="ARBA00023016"/>
    </source>
</evidence>
<dbReference type="PANTHER" id="PTHR48094">
    <property type="entry name" value="PROTEIN/NUCLEIC ACID DEGLYCASE DJ-1-RELATED"/>
    <property type="match status" value="1"/>
</dbReference>
<organism evidence="5 6">
    <name type="scientific">Lactiplantibacillus garii</name>
    <dbReference type="NCBI Taxonomy" id="2306423"/>
    <lineage>
        <taxon>Bacteria</taxon>
        <taxon>Bacillati</taxon>
        <taxon>Bacillota</taxon>
        <taxon>Bacilli</taxon>
        <taxon>Lactobacillales</taxon>
        <taxon>Lactobacillaceae</taxon>
        <taxon>Lactiplantibacillus</taxon>
    </lineage>
</organism>
<comment type="similarity">
    <text evidence="3">Belongs to the peptidase C56 family. HSP31-like subfamily.</text>
</comment>
<keyword evidence="6" id="KW-1185">Reference proteome</keyword>
<accession>A0A426D5U2</accession>
<dbReference type="AlphaFoldDB" id="A0A426D5U2"/>
<dbReference type="InterPro" id="IPR002818">
    <property type="entry name" value="DJ-1/PfpI"/>
</dbReference>
<keyword evidence="1" id="KW-0346">Stress response</keyword>
<protein>
    <submittedName>
        <fullName evidence="5">Type 1 glutamine amidotransferase domain-containing protein</fullName>
    </submittedName>
</protein>
<dbReference type="RefSeq" id="WP_125072731.1">
    <property type="nucleotide sequence ID" value="NZ_QWZQ01000032.1"/>
</dbReference>
<reference evidence="5 6" key="1">
    <citation type="submission" date="2018-08" db="EMBL/GenBank/DDBJ databases">
        <title>Genome Lactobacillus garii FI11369.</title>
        <authorList>
            <person name="Diaz M."/>
            <person name="Narbad A."/>
        </authorList>
    </citation>
    <scope>NUCLEOTIDE SEQUENCE [LARGE SCALE GENOMIC DNA]</scope>
    <source>
        <strain evidence="5 6">FI11369</strain>
    </source>
</reference>
<dbReference type="Gene3D" id="3.40.50.880">
    <property type="match status" value="1"/>
</dbReference>
<dbReference type="GO" id="GO:0019243">
    <property type="term" value="P:methylglyoxal catabolic process to D-lactate via S-lactoyl-glutathione"/>
    <property type="evidence" value="ECO:0007669"/>
    <property type="project" value="TreeGrafter"/>
</dbReference>
<dbReference type="InterPro" id="IPR029062">
    <property type="entry name" value="Class_I_gatase-like"/>
</dbReference>
<dbReference type="Pfam" id="PF01965">
    <property type="entry name" value="DJ-1_PfpI"/>
    <property type="match status" value="1"/>
</dbReference>
<dbReference type="EMBL" id="QWZQ01000032">
    <property type="protein sequence ID" value="RRK10016.1"/>
    <property type="molecule type" value="Genomic_DNA"/>
</dbReference>
<evidence type="ECO:0000259" key="4">
    <source>
        <dbReference type="Pfam" id="PF01965"/>
    </source>
</evidence>